<evidence type="ECO:0000313" key="2">
    <source>
        <dbReference type="EMBL" id="GIE71464.1"/>
    </source>
</evidence>
<sequence length="406" mass="43098">MVLYGPGTRAGLPNPNREAQTATSVRYVIIRVFGWSFAITVVALVGALILGGPSALALVAILCVLEISVSFDNAVVNATVLERMNAYWQKQFLTVGIIVAVFGMRLVFPLLLVGITAGIGPIEVIRLALDGGPADEPGTYAAHLHEAHPSIAAYGGMFLLMLFLDFVFEDRAVTWLGWLERPLARIGKLNQVSVVVAMVCLVVTAEVLADEPGTVMIAGGLGITTYLLVNGLGEMFENEGSEGDEQRSAGIHGDALTVQTSLQSSGPSETAKLAGRAAFFLFLYLEVLDASFSFDGVIGAFAISQDIFIIATGLGVGAMYIRSLTIYLVRKGSLDEYAYLEHGAHWAIGALAVILLISIKQEVPEVVTGLIGVAFITAAMVSSVIRNRRGGLAAAAEERRKTLIDA</sequence>
<proteinExistence type="predicted"/>
<feature type="transmembrane region" description="Helical" evidence="1">
    <location>
        <begin position="92"/>
        <end position="119"/>
    </location>
</feature>
<keyword evidence="1" id="KW-0472">Membrane</keyword>
<dbReference type="Pfam" id="PF04332">
    <property type="entry name" value="DUF475"/>
    <property type="match status" value="1"/>
</dbReference>
<organism evidence="2 3">
    <name type="scientific">Actinoplanes palleronii</name>
    <dbReference type="NCBI Taxonomy" id="113570"/>
    <lineage>
        <taxon>Bacteria</taxon>
        <taxon>Bacillati</taxon>
        <taxon>Actinomycetota</taxon>
        <taxon>Actinomycetes</taxon>
        <taxon>Micromonosporales</taxon>
        <taxon>Micromonosporaceae</taxon>
        <taxon>Actinoplanes</taxon>
    </lineage>
</organism>
<dbReference type="InterPro" id="IPR007427">
    <property type="entry name" value="DUF475"/>
</dbReference>
<feature type="transmembrane region" description="Helical" evidence="1">
    <location>
        <begin position="28"/>
        <end position="50"/>
    </location>
</feature>
<dbReference type="Proteomes" id="UP000624709">
    <property type="component" value="Unassembled WGS sequence"/>
</dbReference>
<dbReference type="EMBL" id="BOMS01000126">
    <property type="protein sequence ID" value="GIE71464.1"/>
    <property type="molecule type" value="Genomic_DNA"/>
</dbReference>
<evidence type="ECO:0000313" key="3">
    <source>
        <dbReference type="Proteomes" id="UP000624709"/>
    </source>
</evidence>
<keyword evidence="3" id="KW-1185">Reference proteome</keyword>
<evidence type="ECO:0000256" key="1">
    <source>
        <dbReference type="SAM" id="Phobius"/>
    </source>
</evidence>
<feature type="transmembrane region" description="Helical" evidence="1">
    <location>
        <begin position="56"/>
        <end position="80"/>
    </location>
</feature>
<comment type="caution">
    <text evidence="2">The sequence shown here is derived from an EMBL/GenBank/DDBJ whole genome shotgun (WGS) entry which is preliminary data.</text>
</comment>
<feature type="transmembrane region" description="Helical" evidence="1">
    <location>
        <begin position="273"/>
        <end position="292"/>
    </location>
</feature>
<accession>A0ABQ4BLB5</accession>
<protein>
    <recommendedName>
        <fullName evidence="4">DUF475 domain-containing protein</fullName>
    </recommendedName>
</protein>
<feature type="transmembrane region" description="Helical" evidence="1">
    <location>
        <begin position="215"/>
        <end position="233"/>
    </location>
</feature>
<dbReference type="PANTHER" id="PTHR30238">
    <property type="entry name" value="MEMBRANE BOUND PREDICTED REDOX MODULATOR"/>
    <property type="match status" value="1"/>
</dbReference>
<gene>
    <name evidence="2" type="ORF">Apa02nite_075720</name>
</gene>
<dbReference type="PANTHER" id="PTHR30238:SF4">
    <property type="entry name" value="SLL1022 PROTEIN"/>
    <property type="match status" value="1"/>
</dbReference>
<feature type="transmembrane region" description="Helical" evidence="1">
    <location>
        <begin position="342"/>
        <end position="360"/>
    </location>
</feature>
<feature type="transmembrane region" description="Helical" evidence="1">
    <location>
        <begin position="298"/>
        <end position="321"/>
    </location>
</feature>
<keyword evidence="1" id="KW-1133">Transmembrane helix</keyword>
<reference evidence="2 3" key="1">
    <citation type="submission" date="2021-01" db="EMBL/GenBank/DDBJ databases">
        <title>Whole genome shotgun sequence of Actinoplanes palleronii NBRC 14916.</title>
        <authorList>
            <person name="Komaki H."/>
            <person name="Tamura T."/>
        </authorList>
    </citation>
    <scope>NUCLEOTIDE SEQUENCE [LARGE SCALE GENOMIC DNA]</scope>
    <source>
        <strain evidence="2 3">NBRC 14916</strain>
    </source>
</reference>
<feature type="transmembrane region" description="Helical" evidence="1">
    <location>
        <begin position="151"/>
        <end position="168"/>
    </location>
</feature>
<keyword evidence="1" id="KW-0812">Transmembrane</keyword>
<evidence type="ECO:0008006" key="4">
    <source>
        <dbReference type="Google" id="ProtNLM"/>
    </source>
</evidence>
<feature type="transmembrane region" description="Helical" evidence="1">
    <location>
        <begin position="189"/>
        <end position="209"/>
    </location>
</feature>
<dbReference type="NCBIfam" id="NF010613">
    <property type="entry name" value="PRK14013.1-3"/>
    <property type="match status" value="1"/>
</dbReference>
<name>A0ABQ4BLB5_9ACTN</name>
<feature type="transmembrane region" description="Helical" evidence="1">
    <location>
        <begin position="366"/>
        <end position="385"/>
    </location>
</feature>